<evidence type="ECO:0000256" key="1">
    <source>
        <dbReference type="SAM" id="SignalP"/>
    </source>
</evidence>
<keyword evidence="3" id="KW-1185">Reference proteome</keyword>
<dbReference type="Proteomes" id="UP000309128">
    <property type="component" value="Unassembled WGS sequence"/>
</dbReference>
<dbReference type="InterPro" id="IPR006311">
    <property type="entry name" value="TAT_signal"/>
</dbReference>
<proteinExistence type="predicted"/>
<feature type="signal peptide" evidence="1">
    <location>
        <begin position="1"/>
        <end position="19"/>
    </location>
</feature>
<gene>
    <name evidence="2" type="ORF">ETD86_15175</name>
</gene>
<protein>
    <submittedName>
        <fullName evidence="2">Uncharacterized protein</fullName>
    </submittedName>
</protein>
<feature type="chain" id="PRO_5039451527" evidence="1">
    <location>
        <begin position="20"/>
        <end position="395"/>
    </location>
</feature>
<evidence type="ECO:0000313" key="3">
    <source>
        <dbReference type="Proteomes" id="UP000309128"/>
    </source>
</evidence>
<accession>A0A5S4FLG1</accession>
<comment type="caution">
    <text evidence="2">The sequence shown here is derived from an EMBL/GenBank/DDBJ whole genome shotgun (WGS) entry which is preliminary data.</text>
</comment>
<organism evidence="2 3">
    <name type="scientific">Nonomuraea turkmeniaca</name>
    <dbReference type="NCBI Taxonomy" id="103838"/>
    <lineage>
        <taxon>Bacteria</taxon>
        <taxon>Bacillati</taxon>
        <taxon>Actinomycetota</taxon>
        <taxon>Actinomycetes</taxon>
        <taxon>Streptosporangiales</taxon>
        <taxon>Streptosporangiaceae</taxon>
        <taxon>Nonomuraea</taxon>
    </lineage>
</organism>
<keyword evidence="1" id="KW-0732">Signal</keyword>
<sequence length="395" mass="41113">MDPTRRRLLTGALATTALAACAPAPRATAPRPSASPRSAGRLLAATSSGLAVADLATGRVTAYAGALATPDASRLYYVTGRRLHTITPGSAEPSESWPVGEGGHVKAASGLSAVLGPPPGPRRNTTLTFAGARGVREVSLPGNVEPEAFSSDGTVMYFLDHLPPGAPDHYRVRMYDMAARETLPLLTRDKQPVPQGKEEEMRGQARQSVYGQRTLFTLYTHQPDHLHTRDLVSGRDGSPGVHAFVHVLKLDERWAYCLDLPAPFGVGPAAGHALALTGDHLYVFDATSGQLARASVTELSVVKTAALGAGPGGEAFAVAAGERLYLAVGRRLLALDGADLTTVADRPLPDAAKGVTTLGDRVLVGAGERVLEVDGSGTRVLATVPGLTAVRHAAA</sequence>
<reference evidence="2 3" key="1">
    <citation type="submission" date="2019-05" db="EMBL/GenBank/DDBJ databases">
        <title>Draft genome sequence of Nonomuraea turkmeniaca DSM 43926.</title>
        <authorList>
            <person name="Saricaoglu S."/>
            <person name="Isik K."/>
        </authorList>
    </citation>
    <scope>NUCLEOTIDE SEQUENCE [LARGE SCALE GENOMIC DNA]</scope>
    <source>
        <strain evidence="2 3">DSM 43926</strain>
    </source>
</reference>
<evidence type="ECO:0000313" key="2">
    <source>
        <dbReference type="EMBL" id="TMR21512.1"/>
    </source>
</evidence>
<dbReference type="EMBL" id="VCKY01000042">
    <property type="protein sequence ID" value="TMR21512.1"/>
    <property type="molecule type" value="Genomic_DNA"/>
</dbReference>
<dbReference type="InterPro" id="IPR011045">
    <property type="entry name" value="N2O_reductase_N"/>
</dbReference>
<dbReference type="RefSeq" id="WP_138666788.1">
    <property type="nucleotide sequence ID" value="NZ_VCKY01000042.1"/>
</dbReference>
<name>A0A5S4FLG1_9ACTN</name>
<dbReference type="PROSITE" id="PS51318">
    <property type="entry name" value="TAT"/>
    <property type="match status" value="1"/>
</dbReference>
<dbReference type="PROSITE" id="PS51257">
    <property type="entry name" value="PROKAR_LIPOPROTEIN"/>
    <property type="match status" value="1"/>
</dbReference>
<dbReference type="SUPFAM" id="SSF50974">
    <property type="entry name" value="Nitrous oxide reductase, N-terminal domain"/>
    <property type="match status" value="1"/>
</dbReference>
<dbReference type="AlphaFoldDB" id="A0A5S4FLG1"/>
<dbReference type="OrthoDB" id="3327896at2"/>